<dbReference type="InterPro" id="IPR000073">
    <property type="entry name" value="AB_hydrolase_1"/>
</dbReference>
<dbReference type="Gene3D" id="3.40.50.1820">
    <property type="entry name" value="alpha/beta hydrolase"/>
    <property type="match status" value="1"/>
</dbReference>
<dbReference type="SUPFAM" id="SSF53474">
    <property type="entry name" value="alpha/beta-Hydrolases"/>
    <property type="match status" value="1"/>
</dbReference>
<sequence>MAANLPEEVTLLEDQENLSSGVSMKVLWSDSSKATNKKGPQLPPLIFLHGSFHGAWCWSERFFPYFANLGYPVAALNWRGTGGTFAGEGVKKVKMEEHVQDLKAFLEEFVPSKLQSTELKPILISHSFGGLSIMKYLEKYPEKLQDIGGAVIMCSVPPSGNGRMTMRFLRRSLRASWKITAGLAMKKVITDPALCRELFFGGADNDDSGVSDDDVIRYMGYFHRDSEATIDLMDLAKKLPSSQIDDAGKALFLSSPETSNGHPPFLVVGATEDFIVDQEGVDETAKYFGLDSPVMVDSPHDVMLGKKYQNAADVIHQFVQEKVL</sequence>
<dbReference type="PANTHER" id="PTHR42886">
    <property type="entry name" value="RE40534P-RELATED"/>
    <property type="match status" value="1"/>
</dbReference>
<proteinExistence type="predicted"/>
<comment type="caution">
    <text evidence="2">The sequence shown here is derived from an EMBL/GenBank/DDBJ whole genome shotgun (WGS) entry which is preliminary data.</text>
</comment>
<keyword evidence="3" id="KW-1185">Reference proteome</keyword>
<dbReference type="GO" id="GO:0006654">
    <property type="term" value="P:phosphatidic acid biosynthetic process"/>
    <property type="evidence" value="ECO:0007669"/>
    <property type="project" value="TreeGrafter"/>
</dbReference>
<dbReference type="Pfam" id="PF12697">
    <property type="entry name" value="Abhydrolase_6"/>
    <property type="match status" value="1"/>
</dbReference>
<reference evidence="2" key="1">
    <citation type="submission" date="2020-06" db="EMBL/GenBank/DDBJ databases">
        <authorList>
            <consortium name="Plant Systems Biology data submission"/>
        </authorList>
    </citation>
    <scope>NUCLEOTIDE SEQUENCE</scope>
    <source>
        <strain evidence="2">D6</strain>
    </source>
</reference>
<dbReference type="OrthoDB" id="8119704at2759"/>
<dbReference type="Proteomes" id="UP001153069">
    <property type="component" value="Unassembled WGS sequence"/>
</dbReference>
<organism evidence="2 3">
    <name type="scientific">Seminavis robusta</name>
    <dbReference type="NCBI Taxonomy" id="568900"/>
    <lineage>
        <taxon>Eukaryota</taxon>
        <taxon>Sar</taxon>
        <taxon>Stramenopiles</taxon>
        <taxon>Ochrophyta</taxon>
        <taxon>Bacillariophyta</taxon>
        <taxon>Bacillariophyceae</taxon>
        <taxon>Bacillariophycidae</taxon>
        <taxon>Naviculales</taxon>
        <taxon>Naviculaceae</taxon>
        <taxon>Seminavis</taxon>
    </lineage>
</organism>
<name>A0A9N8EDT0_9STRA</name>
<dbReference type="GO" id="GO:0055088">
    <property type="term" value="P:lipid homeostasis"/>
    <property type="evidence" value="ECO:0007669"/>
    <property type="project" value="TreeGrafter"/>
</dbReference>
<evidence type="ECO:0000313" key="3">
    <source>
        <dbReference type="Proteomes" id="UP001153069"/>
    </source>
</evidence>
<dbReference type="PANTHER" id="PTHR42886:SF42">
    <property type="entry name" value="ALPHA_BETA-HYDROLASES SUPERFAMILY PROTEIN"/>
    <property type="match status" value="1"/>
</dbReference>
<protein>
    <submittedName>
        <fullName evidence="2">Alpha beta hydrolase</fullName>
    </submittedName>
</protein>
<dbReference type="InterPro" id="IPR029058">
    <property type="entry name" value="AB_hydrolase_fold"/>
</dbReference>
<evidence type="ECO:0000313" key="2">
    <source>
        <dbReference type="EMBL" id="CAB9517426.1"/>
    </source>
</evidence>
<evidence type="ECO:0000259" key="1">
    <source>
        <dbReference type="Pfam" id="PF12697"/>
    </source>
</evidence>
<feature type="domain" description="AB hydrolase-1" evidence="1">
    <location>
        <begin position="45"/>
        <end position="302"/>
    </location>
</feature>
<dbReference type="EMBL" id="CAICTM010000854">
    <property type="protein sequence ID" value="CAB9517426.1"/>
    <property type="molecule type" value="Genomic_DNA"/>
</dbReference>
<dbReference type="GO" id="GO:0052689">
    <property type="term" value="F:carboxylic ester hydrolase activity"/>
    <property type="evidence" value="ECO:0007669"/>
    <property type="project" value="TreeGrafter"/>
</dbReference>
<dbReference type="GO" id="GO:0042171">
    <property type="term" value="F:lysophosphatidic acid acyltransferase activity"/>
    <property type="evidence" value="ECO:0007669"/>
    <property type="project" value="TreeGrafter"/>
</dbReference>
<gene>
    <name evidence="2" type="ORF">SEMRO_855_G211490.1</name>
</gene>
<dbReference type="AlphaFoldDB" id="A0A9N8EDT0"/>
<keyword evidence="2" id="KW-0378">Hydrolase</keyword>
<accession>A0A9N8EDT0</accession>